<dbReference type="EMBL" id="CP104562">
    <property type="protein sequence ID" value="UXH79171.1"/>
    <property type="molecule type" value="Genomic_DNA"/>
</dbReference>
<dbReference type="InterPro" id="IPR013783">
    <property type="entry name" value="Ig-like_fold"/>
</dbReference>
<dbReference type="RefSeq" id="WP_261758991.1">
    <property type="nucleotide sequence ID" value="NZ_CP104562.2"/>
</dbReference>
<dbReference type="SUPFAM" id="SSF81296">
    <property type="entry name" value="E set domains"/>
    <property type="match status" value="2"/>
</dbReference>
<name>A0ABY6B2V8_9BURK</name>
<reference evidence="2" key="1">
    <citation type="submission" date="2022-10" db="EMBL/GenBank/DDBJ databases">
        <title>Characterization and whole genome sequencing of a new Roseateles species, isolated from fresh water.</title>
        <authorList>
            <person name="Guliayeva D.Y."/>
            <person name="Akhremchuk A.E."/>
            <person name="Sikolenko M.A."/>
            <person name="Valentovich L.N."/>
            <person name="Sidarenka A.V."/>
        </authorList>
    </citation>
    <scope>NUCLEOTIDE SEQUENCE</scope>
    <source>
        <strain evidence="2">BIM B-1768</strain>
    </source>
</reference>
<keyword evidence="3" id="KW-1185">Reference proteome</keyword>
<feature type="domain" description="IPT/TIG" evidence="1">
    <location>
        <begin position="125"/>
        <end position="183"/>
    </location>
</feature>
<dbReference type="InterPro" id="IPR014756">
    <property type="entry name" value="Ig_E-set"/>
</dbReference>
<sequence length="313" mass="30123">MAAINDTINPGDVISSALMRKIIDLINAHDAALSGGGGGGGITVPNLFGRPLSEARISLQLQQLSLGTVVDTGGVIINPSASASASLMVLNQVPVAGSQTVAGGAVNLVVAGSSGGTAPPPPANPVVTLLVPTSVRAGGSLEIRGSGFAGASSTVTMGGINAVVLGTSNATRLFVTVPSGIPGAPSLPGGAPATDIVVRVVNPGGQAATMAVTVLPPLTNPLAISSITPNPVSVGQAVTVAGTGFSATPGQQSVSFGGVPATPSAATSTQLTVTVPTGIPGLVAPGDSTTVNVTVTRSTDNVTSGALPLSVDL</sequence>
<protein>
    <submittedName>
        <fullName evidence="2">IPT/TIG domain-containing protein</fullName>
    </submittedName>
</protein>
<accession>A0ABY6B2V8</accession>
<dbReference type="Proteomes" id="UP001064933">
    <property type="component" value="Chromosome"/>
</dbReference>
<dbReference type="Gene3D" id="2.60.40.10">
    <property type="entry name" value="Immunoglobulins"/>
    <property type="match status" value="2"/>
</dbReference>
<feature type="domain" description="IPT/TIG" evidence="1">
    <location>
        <begin position="224"/>
        <end position="307"/>
    </location>
</feature>
<evidence type="ECO:0000259" key="1">
    <source>
        <dbReference type="Pfam" id="PF01833"/>
    </source>
</evidence>
<dbReference type="Gene3D" id="3.30.10.20">
    <property type="match status" value="1"/>
</dbReference>
<evidence type="ECO:0000313" key="3">
    <source>
        <dbReference type="Proteomes" id="UP001064933"/>
    </source>
</evidence>
<evidence type="ECO:0000313" key="2">
    <source>
        <dbReference type="EMBL" id="UXH79171.1"/>
    </source>
</evidence>
<proteinExistence type="predicted"/>
<organism evidence="2 3">
    <name type="scientific">Roseateles amylovorans</name>
    <dbReference type="NCBI Taxonomy" id="2978473"/>
    <lineage>
        <taxon>Bacteria</taxon>
        <taxon>Pseudomonadati</taxon>
        <taxon>Pseudomonadota</taxon>
        <taxon>Betaproteobacteria</taxon>
        <taxon>Burkholderiales</taxon>
        <taxon>Sphaerotilaceae</taxon>
        <taxon>Roseateles</taxon>
    </lineage>
</organism>
<dbReference type="Pfam" id="PF01833">
    <property type="entry name" value="TIG"/>
    <property type="match status" value="2"/>
</dbReference>
<dbReference type="InterPro" id="IPR002909">
    <property type="entry name" value="IPT_dom"/>
</dbReference>
<gene>
    <name evidence="2" type="ORF">N4261_04325</name>
</gene>